<evidence type="ECO:0000313" key="3">
    <source>
        <dbReference type="WBParaSite" id="Hba_18945"/>
    </source>
</evidence>
<feature type="region of interest" description="Disordered" evidence="1">
    <location>
        <begin position="47"/>
        <end position="86"/>
    </location>
</feature>
<organism evidence="2 3">
    <name type="scientific">Heterorhabditis bacteriophora</name>
    <name type="common">Entomopathogenic nematode worm</name>
    <dbReference type="NCBI Taxonomy" id="37862"/>
    <lineage>
        <taxon>Eukaryota</taxon>
        <taxon>Metazoa</taxon>
        <taxon>Ecdysozoa</taxon>
        <taxon>Nematoda</taxon>
        <taxon>Chromadorea</taxon>
        <taxon>Rhabditida</taxon>
        <taxon>Rhabditina</taxon>
        <taxon>Rhabditomorpha</taxon>
        <taxon>Strongyloidea</taxon>
        <taxon>Heterorhabditidae</taxon>
        <taxon>Heterorhabditis</taxon>
    </lineage>
</organism>
<dbReference type="AlphaFoldDB" id="A0A1I7XN79"/>
<reference evidence="3" key="1">
    <citation type="submission" date="2016-11" db="UniProtKB">
        <authorList>
            <consortium name="WormBaseParasite"/>
        </authorList>
    </citation>
    <scope>IDENTIFICATION</scope>
</reference>
<evidence type="ECO:0000313" key="2">
    <source>
        <dbReference type="Proteomes" id="UP000095283"/>
    </source>
</evidence>
<accession>A0A1I7XN79</accession>
<sequence>MPKAIEALNQMFNHSRIFYETALNMTTTENPVFTETELEQMKSEDPVITTLEMGEKKKAAETTEDKSEEPVAETNDNISDRDPSEL</sequence>
<evidence type="ECO:0000256" key="1">
    <source>
        <dbReference type="SAM" id="MobiDB-lite"/>
    </source>
</evidence>
<dbReference type="WBParaSite" id="Hba_18945">
    <property type="protein sequence ID" value="Hba_18945"/>
    <property type="gene ID" value="Hba_18945"/>
</dbReference>
<proteinExistence type="predicted"/>
<dbReference type="Proteomes" id="UP000095283">
    <property type="component" value="Unplaced"/>
</dbReference>
<protein>
    <submittedName>
        <fullName evidence="3">RPN13_C domain-containing protein</fullName>
    </submittedName>
</protein>
<feature type="compositionally biased region" description="Basic and acidic residues" evidence="1">
    <location>
        <begin position="53"/>
        <end position="69"/>
    </location>
</feature>
<name>A0A1I7XN79_HETBA</name>
<keyword evidence="2" id="KW-1185">Reference proteome</keyword>